<dbReference type="STRING" id="578459.A0A194S8V9"/>
<name>A0A194S8V9_RHOGW</name>
<sequence length="845" mass="86478">MPGELPTPAAVAAALALRPFAASTTRRDLSTTTTAFRTAWAALSQAQVLQQTCIRVAEHAAAVLCAVFARLDEVEHAERAKLQGRVVLERSYEFQAAAEGARGGAETVFKVQAAMLDLQAFSTDFLALSTGPSRLDLLVLSLPASQRALTTLSSSLSNLVAHYGVPHPSSRANWAAEIAAAVRDDERALPRLFQRALALRGDAWQRFLAEQQPSSTAAAEAGPGTPSQRRSAFVAWCVERNPLLGASAGERGEEGGCAPRRRRQEASWPPAPPSPTPSTPGERLASGCLASGLGAAPPMRRAVSQPAPSSGPSEAVDPSSPSRATTPPSPIPLPSTAPPSAARLEREAPPPLEQLAPRPPSPLPLPQPPGPAKQASPPASPLVVAADDVLAAPAPFIDEAAPLDGVSATPTPSTSDPVEPVEPAVTERALDALPTASSPIFVDESPSEAVQQPAPHDEPVVDVPAIVLTSDGGEPVELAHEPRLVDDAAGDETAGEDAALVEDVPESSPSSSSEPPVQPSTAAASLRILAVDGGVLLGPIPQLDLLSSLLHPSSTANSSPSRSTAAPSPAQHFALIAGTASSALLAVLLGRLALDLDAAHALYVRIAQRALALDGPAGRAARTVAQAPRRRPSRWSRLFRRSSGPHDSSSTATDERETGADGLAAARGTALATALAELLPGADEPFASSSPRQARTSLLAFRAGPSGRVEPAWLVSDDPSSARGLTVVQAVLGSAAASPLVAFPGWCASPTSLSTPQGALELGLAAAAGRAPVELVSLGTGYASLRLSAASASSSPTRRAAIDATQQAAAANAVAVAALARKLDGRDDVELRRLEGDVARSGGID</sequence>
<accession>A0A194S8V9</accession>
<evidence type="ECO:0000256" key="1">
    <source>
        <dbReference type="SAM" id="MobiDB-lite"/>
    </source>
</evidence>
<evidence type="ECO:0008006" key="4">
    <source>
        <dbReference type="Google" id="ProtNLM"/>
    </source>
</evidence>
<feature type="compositionally biased region" description="Pro residues" evidence="1">
    <location>
        <begin position="327"/>
        <end position="337"/>
    </location>
</feature>
<dbReference type="Proteomes" id="UP000053890">
    <property type="component" value="Unassembled WGS sequence"/>
</dbReference>
<dbReference type="AlphaFoldDB" id="A0A194S8V9"/>
<keyword evidence="3" id="KW-1185">Reference proteome</keyword>
<feature type="region of interest" description="Disordered" evidence="1">
    <location>
        <begin position="617"/>
        <end position="662"/>
    </location>
</feature>
<feature type="compositionally biased region" description="Low complexity" evidence="1">
    <location>
        <begin position="372"/>
        <end position="381"/>
    </location>
</feature>
<gene>
    <name evidence="2" type="ORF">RHOBADRAFT_42377</name>
</gene>
<reference evidence="2 3" key="1">
    <citation type="journal article" date="2015" name="Front. Microbiol.">
        <title>Genome sequence of the plant growth promoting endophytic yeast Rhodotorula graminis WP1.</title>
        <authorList>
            <person name="Firrincieli A."/>
            <person name="Otillar R."/>
            <person name="Salamov A."/>
            <person name="Schmutz J."/>
            <person name="Khan Z."/>
            <person name="Redman R.S."/>
            <person name="Fleck N.D."/>
            <person name="Lindquist E."/>
            <person name="Grigoriev I.V."/>
            <person name="Doty S.L."/>
        </authorList>
    </citation>
    <scope>NUCLEOTIDE SEQUENCE [LARGE SCALE GENOMIC DNA]</scope>
    <source>
        <strain evidence="2 3">WP1</strain>
    </source>
</reference>
<evidence type="ECO:0000313" key="2">
    <source>
        <dbReference type="EMBL" id="KPV77163.1"/>
    </source>
</evidence>
<dbReference type="GeneID" id="28974499"/>
<dbReference type="EMBL" id="KQ474075">
    <property type="protein sequence ID" value="KPV77163.1"/>
    <property type="molecule type" value="Genomic_DNA"/>
</dbReference>
<feature type="region of interest" description="Disordered" evidence="1">
    <location>
        <begin position="438"/>
        <end position="458"/>
    </location>
</feature>
<evidence type="ECO:0000313" key="3">
    <source>
        <dbReference type="Proteomes" id="UP000053890"/>
    </source>
</evidence>
<feature type="region of interest" description="Disordered" evidence="1">
    <location>
        <begin position="246"/>
        <end position="381"/>
    </location>
</feature>
<feature type="compositionally biased region" description="Low complexity" evidence="1">
    <location>
        <begin position="284"/>
        <end position="296"/>
    </location>
</feature>
<dbReference type="RefSeq" id="XP_018273212.1">
    <property type="nucleotide sequence ID" value="XM_018414051.1"/>
</dbReference>
<feature type="compositionally biased region" description="Basic residues" evidence="1">
    <location>
        <begin position="628"/>
        <end position="640"/>
    </location>
</feature>
<feature type="compositionally biased region" description="Pro residues" evidence="1">
    <location>
        <begin position="269"/>
        <end position="278"/>
    </location>
</feature>
<protein>
    <recommendedName>
        <fullName evidence="4">PNPLA domain-containing protein</fullName>
    </recommendedName>
</protein>
<feature type="region of interest" description="Disordered" evidence="1">
    <location>
        <begin position="401"/>
        <end position="422"/>
    </location>
</feature>
<dbReference type="OMA" id="FISTEPW"/>
<feature type="compositionally biased region" description="Pro residues" evidence="1">
    <location>
        <begin position="349"/>
        <end position="371"/>
    </location>
</feature>
<proteinExistence type="predicted"/>
<organism evidence="2 3">
    <name type="scientific">Rhodotorula graminis (strain WP1)</name>
    <dbReference type="NCBI Taxonomy" id="578459"/>
    <lineage>
        <taxon>Eukaryota</taxon>
        <taxon>Fungi</taxon>
        <taxon>Dikarya</taxon>
        <taxon>Basidiomycota</taxon>
        <taxon>Pucciniomycotina</taxon>
        <taxon>Microbotryomycetes</taxon>
        <taxon>Sporidiobolales</taxon>
        <taxon>Sporidiobolaceae</taxon>
        <taxon>Rhodotorula</taxon>
    </lineage>
</organism>